<comment type="caution">
    <text evidence="1">The sequence shown here is derived from an EMBL/GenBank/DDBJ whole genome shotgun (WGS) entry which is preliminary data.</text>
</comment>
<accession>A0AAP0RAW4</accession>
<organism evidence="1 2">
    <name type="scientific">Liquidambar formosana</name>
    <name type="common">Formosan gum</name>
    <dbReference type="NCBI Taxonomy" id="63359"/>
    <lineage>
        <taxon>Eukaryota</taxon>
        <taxon>Viridiplantae</taxon>
        <taxon>Streptophyta</taxon>
        <taxon>Embryophyta</taxon>
        <taxon>Tracheophyta</taxon>
        <taxon>Spermatophyta</taxon>
        <taxon>Magnoliopsida</taxon>
        <taxon>eudicotyledons</taxon>
        <taxon>Gunneridae</taxon>
        <taxon>Pentapetalae</taxon>
        <taxon>Saxifragales</taxon>
        <taxon>Altingiaceae</taxon>
        <taxon>Liquidambar</taxon>
    </lineage>
</organism>
<sequence>MGQTSRGEEIFSRECGECLDSIRRTNVKLTVDPLLEMKNQWWRGDKHPNLYPKWVRVLALFLACRLHEYVIDGLHSSVI</sequence>
<evidence type="ECO:0000313" key="1">
    <source>
        <dbReference type="EMBL" id="KAK9274143.1"/>
    </source>
</evidence>
<dbReference type="EMBL" id="JBBPBK010000012">
    <property type="protein sequence ID" value="KAK9274143.1"/>
    <property type="molecule type" value="Genomic_DNA"/>
</dbReference>
<reference evidence="1 2" key="1">
    <citation type="journal article" date="2024" name="Plant J.">
        <title>Genome sequences and population genomics reveal climatic adaptation and genomic divergence between two closely related sweetgum species.</title>
        <authorList>
            <person name="Xu W.Q."/>
            <person name="Ren C.Q."/>
            <person name="Zhang X.Y."/>
            <person name="Comes H.P."/>
            <person name="Liu X.H."/>
            <person name="Li Y.G."/>
            <person name="Kettle C.J."/>
            <person name="Jalonen R."/>
            <person name="Gaisberger H."/>
            <person name="Ma Y.Z."/>
            <person name="Qiu Y.X."/>
        </authorList>
    </citation>
    <scope>NUCLEOTIDE SEQUENCE [LARGE SCALE GENOMIC DNA]</scope>
    <source>
        <strain evidence="1">Hangzhou</strain>
    </source>
</reference>
<name>A0AAP0RAW4_LIQFO</name>
<keyword evidence="2" id="KW-1185">Reference proteome</keyword>
<gene>
    <name evidence="1" type="ORF">L1049_018957</name>
</gene>
<protein>
    <submittedName>
        <fullName evidence="1">Uncharacterized protein</fullName>
    </submittedName>
</protein>
<dbReference type="AlphaFoldDB" id="A0AAP0RAW4"/>
<dbReference type="Proteomes" id="UP001415857">
    <property type="component" value="Unassembled WGS sequence"/>
</dbReference>
<proteinExistence type="predicted"/>
<evidence type="ECO:0000313" key="2">
    <source>
        <dbReference type="Proteomes" id="UP001415857"/>
    </source>
</evidence>